<dbReference type="Proteomes" id="UP000467840">
    <property type="component" value="Chromosome 15"/>
</dbReference>
<dbReference type="InterPro" id="IPR001882">
    <property type="entry name" value="Biotin_BS"/>
</dbReference>
<dbReference type="Pfam" id="PF00364">
    <property type="entry name" value="Biotin_lipoyl"/>
    <property type="match status" value="1"/>
</dbReference>
<dbReference type="Gene3D" id="2.40.50.100">
    <property type="match status" value="1"/>
</dbReference>
<feature type="region of interest" description="Disordered" evidence="15">
    <location>
        <begin position="452"/>
        <end position="476"/>
    </location>
</feature>
<feature type="region of interest" description="Disordered" evidence="15">
    <location>
        <begin position="542"/>
        <end position="582"/>
    </location>
</feature>
<dbReference type="PANTHER" id="PTHR11851">
    <property type="entry name" value="METALLOPROTEASE"/>
    <property type="match status" value="1"/>
</dbReference>
<evidence type="ECO:0000256" key="5">
    <source>
        <dbReference type="ARBA" id="ARBA00022670"/>
    </source>
</evidence>
<dbReference type="InterPro" id="IPR011053">
    <property type="entry name" value="Single_hybrid_motif"/>
</dbReference>
<evidence type="ECO:0000256" key="2">
    <source>
        <dbReference type="ARBA" id="ARBA00004173"/>
    </source>
</evidence>
<feature type="compositionally biased region" description="Low complexity" evidence="15">
    <location>
        <begin position="566"/>
        <end position="579"/>
    </location>
</feature>
<keyword evidence="6" id="KW-0479">Metal-binding</keyword>
<feature type="compositionally biased region" description="Low complexity" evidence="15">
    <location>
        <begin position="16"/>
        <end position="36"/>
    </location>
</feature>
<dbReference type="GO" id="GO:0009317">
    <property type="term" value="C:acetyl-CoA carboxylase complex"/>
    <property type="evidence" value="ECO:0007669"/>
    <property type="project" value="InterPro"/>
</dbReference>
<dbReference type="PROSITE" id="PS00188">
    <property type="entry name" value="BIOTIN"/>
    <property type="match status" value="1"/>
</dbReference>
<dbReference type="GO" id="GO:0006508">
    <property type="term" value="P:proteolysis"/>
    <property type="evidence" value="ECO:0007669"/>
    <property type="project" value="UniProtKB-KW"/>
</dbReference>
<dbReference type="GO" id="GO:0046872">
    <property type="term" value="F:metal ion binding"/>
    <property type="evidence" value="ECO:0007669"/>
    <property type="project" value="UniProtKB-KW"/>
</dbReference>
<evidence type="ECO:0000256" key="11">
    <source>
        <dbReference type="ARBA" id="ARBA00023098"/>
    </source>
</evidence>
<dbReference type="PROSITE" id="PS50968">
    <property type="entry name" value="BIOTINYL_LIPOYL"/>
    <property type="match status" value="1"/>
</dbReference>
<dbReference type="FunFam" id="3.30.830.10:FF:000001">
    <property type="entry name" value="Mitochondrial-processing peptidase subunit beta, mitochondrial"/>
    <property type="match status" value="1"/>
</dbReference>
<dbReference type="AlphaFoldDB" id="A0A6A6MIU8"/>
<evidence type="ECO:0000256" key="1">
    <source>
        <dbReference type="ARBA" id="ARBA00001947"/>
    </source>
</evidence>
<reference evidence="17 18" key="1">
    <citation type="journal article" date="2020" name="Mol. Plant">
        <title>The Chromosome-Based Rubber Tree Genome Provides New Insights into Spurge Genome Evolution and Rubber Biosynthesis.</title>
        <authorList>
            <person name="Liu J."/>
            <person name="Shi C."/>
            <person name="Shi C.C."/>
            <person name="Li W."/>
            <person name="Zhang Q.J."/>
            <person name="Zhang Y."/>
            <person name="Li K."/>
            <person name="Lu H.F."/>
            <person name="Shi C."/>
            <person name="Zhu S.T."/>
            <person name="Xiao Z.Y."/>
            <person name="Nan H."/>
            <person name="Yue Y."/>
            <person name="Zhu X.G."/>
            <person name="Wu Y."/>
            <person name="Hong X.N."/>
            <person name="Fan G.Y."/>
            <person name="Tong Y."/>
            <person name="Zhang D."/>
            <person name="Mao C.L."/>
            <person name="Liu Y.L."/>
            <person name="Hao S.J."/>
            <person name="Liu W.Q."/>
            <person name="Lv M.Q."/>
            <person name="Zhang H.B."/>
            <person name="Liu Y."/>
            <person name="Hu-Tang G.R."/>
            <person name="Wang J.P."/>
            <person name="Wang J.H."/>
            <person name="Sun Y.H."/>
            <person name="Ni S.B."/>
            <person name="Chen W.B."/>
            <person name="Zhang X.C."/>
            <person name="Jiao Y.N."/>
            <person name="Eichler E.E."/>
            <person name="Li G.H."/>
            <person name="Liu X."/>
            <person name="Gao L.Z."/>
        </authorList>
    </citation>
    <scope>NUCLEOTIDE SEQUENCE [LARGE SCALE GENOMIC DNA]</scope>
    <source>
        <strain evidence="18">cv. GT1</strain>
        <tissue evidence="17">Leaf</tissue>
    </source>
</reference>
<evidence type="ECO:0000256" key="15">
    <source>
        <dbReference type="SAM" id="MobiDB-lite"/>
    </source>
</evidence>
<dbReference type="PANTHER" id="PTHR11851:SF149">
    <property type="entry name" value="GH01077P"/>
    <property type="match status" value="1"/>
</dbReference>
<keyword evidence="12" id="KW-0496">Mitochondrion</keyword>
<evidence type="ECO:0000256" key="8">
    <source>
        <dbReference type="ARBA" id="ARBA00022832"/>
    </source>
</evidence>
<feature type="compositionally biased region" description="Pro residues" evidence="15">
    <location>
        <begin position="37"/>
        <end position="46"/>
    </location>
</feature>
<feature type="compositionally biased region" description="Pro residues" evidence="15">
    <location>
        <begin position="546"/>
        <end position="565"/>
    </location>
</feature>
<dbReference type="NCBIfam" id="TIGR00531">
    <property type="entry name" value="BCCP"/>
    <property type="match status" value="1"/>
</dbReference>
<dbReference type="Pfam" id="PF00675">
    <property type="entry name" value="Peptidase_M16"/>
    <property type="match status" value="1"/>
</dbReference>
<protein>
    <recommendedName>
        <fullName evidence="16">Lipoyl-binding domain-containing protein</fullName>
    </recommendedName>
</protein>
<organism evidence="17 18">
    <name type="scientific">Hevea brasiliensis</name>
    <name type="common">Para rubber tree</name>
    <name type="synonym">Siphonia brasiliensis</name>
    <dbReference type="NCBI Taxonomy" id="3981"/>
    <lineage>
        <taxon>Eukaryota</taxon>
        <taxon>Viridiplantae</taxon>
        <taxon>Streptophyta</taxon>
        <taxon>Embryophyta</taxon>
        <taxon>Tracheophyta</taxon>
        <taxon>Spermatophyta</taxon>
        <taxon>Magnoliopsida</taxon>
        <taxon>eudicotyledons</taxon>
        <taxon>Gunneridae</taxon>
        <taxon>Pentapetalae</taxon>
        <taxon>rosids</taxon>
        <taxon>fabids</taxon>
        <taxon>Malpighiales</taxon>
        <taxon>Euphorbiaceae</taxon>
        <taxon>Crotonoideae</taxon>
        <taxon>Micrandreae</taxon>
        <taxon>Hevea</taxon>
    </lineage>
</organism>
<name>A0A6A6MIU8_HEVBR</name>
<dbReference type="InterPro" id="IPR011765">
    <property type="entry name" value="Pept_M16_N"/>
</dbReference>
<keyword evidence="10" id="KW-0482">Metalloprotease</keyword>
<evidence type="ECO:0000256" key="9">
    <source>
        <dbReference type="ARBA" id="ARBA00022833"/>
    </source>
</evidence>
<keyword evidence="14" id="KW-0092">Biotin</keyword>
<dbReference type="InterPro" id="IPR011249">
    <property type="entry name" value="Metalloenz_LuxS/M16"/>
</dbReference>
<dbReference type="UniPathway" id="UPA00094"/>
<dbReference type="GO" id="GO:0006633">
    <property type="term" value="P:fatty acid biosynthetic process"/>
    <property type="evidence" value="ECO:0007669"/>
    <property type="project" value="UniProtKB-UniPathway"/>
</dbReference>
<evidence type="ECO:0000256" key="10">
    <source>
        <dbReference type="ARBA" id="ARBA00023049"/>
    </source>
</evidence>
<feature type="region of interest" description="Disordered" evidence="15">
    <location>
        <begin position="11"/>
        <end position="49"/>
    </location>
</feature>
<dbReference type="Gene3D" id="3.30.830.10">
    <property type="entry name" value="Metalloenzyme, LuxS/M16 peptidase-like"/>
    <property type="match status" value="2"/>
</dbReference>
<dbReference type="GO" id="GO:0003989">
    <property type="term" value="F:acetyl-CoA carboxylase activity"/>
    <property type="evidence" value="ECO:0007669"/>
    <property type="project" value="InterPro"/>
</dbReference>
<comment type="subcellular location">
    <subcellularLocation>
        <location evidence="2">Mitochondrion</location>
    </subcellularLocation>
</comment>
<comment type="cofactor">
    <cofactor evidence="1">
        <name>Zn(2+)</name>
        <dbReference type="ChEBI" id="CHEBI:29105"/>
    </cofactor>
</comment>
<keyword evidence="9" id="KW-0862">Zinc</keyword>
<dbReference type="InterPro" id="IPR000089">
    <property type="entry name" value="Biotin_lipoyl"/>
</dbReference>
<keyword evidence="5" id="KW-0645">Protease</keyword>
<sequence length="657" mass="71712">MALKHLLALARRSHRPPLSAVSAVRSSSTAVASSSPSTPPSPPPPDAMIYDRLAESVKSKLKQLENPDPRAHDFQGTERRSARDLEEEIENMGGHLNAYTSREQTTYYAKVMDKDVNKALDILADILQNSKFDENRISRERDVILREMEEVEGQTEEVIFDHLHATAFQYTPLGRTILGPAKNIRSITRDHLQGYIQTHYTAPRMVIVASGAVKHEEVVEQVKKLFTKLSADPTTASQLVAKEPAFFTGSEVRIIDDDIPLAQFAVAFEGASWTDPDSIALMVMQAMLGSWNKNTGGGKHMGSELAQRVGINEIAESMMAFNTNYKDTGLFGVYAVAKADCLDDLAWAIMYETTKLSYRVSEADVTRARNQLKSSLLLHIDGTSPVAEDIGRQLLTYGRRIPFAELFARIDAVDASSIKRVANRFIHDKWPDGKQSPVTKVHAQLNEVVAKKPSNSAPVLDTNSEFPSSEEKDEAAENIPGASSILAFMAQVSDLVKLVDSRDITELQLKQLDCELIIRKQEALQLPPPTVPVIAMQPHYQQAAPASPPAAAPASAPPCSTPPASAPALPSPAKTSTSSHPSLKCPMAGTFYRSPAPGEAPFVKVGDKVQKGQVVCIIEAMKLMNEIEADQSGTIVEILVEDRKPVSVDTPLLVIAP</sequence>
<dbReference type="GO" id="GO:0005739">
    <property type="term" value="C:mitochondrion"/>
    <property type="evidence" value="ECO:0007669"/>
    <property type="project" value="UniProtKB-SubCell"/>
</dbReference>
<keyword evidence="18" id="KW-1185">Reference proteome</keyword>
<dbReference type="SUPFAM" id="SSF63411">
    <property type="entry name" value="LuxS/MPP-like metallohydrolase"/>
    <property type="match status" value="2"/>
</dbReference>
<evidence type="ECO:0000256" key="7">
    <source>
        <dbReference type="ARBA" id="ARBA00022801"/>
    </source>
</evidence>
<comment type="pathway">
    <text evidence="3">Lipid metabolism; fatty acid biosynthesis.</text>
</comment>
<dbReference type="InterPro" id="IPR001249">
    <property type="entry name" value="AcCoA_biotinCC"/>
</dbReference>
<evidence type="ECO:0000313" key="17">
    <source>
        <dbReference type="EMBL" id="KAF2313652.1"/>
    </source>
</evidence>
<keyword evidence="7" id="KW-0378">Hydrolase</keyword>
<evidence type="ECO:0000259" key="16">
    <source>
        <dbReference type="PROSITE" id="PS50968"/>
    </source>
</evidence>
<feature type="domain" description="Lipoyl-binding" evidence="16">
    <location>
        <begin position="580"/>
        <end position="656"/>
    </location>
</feature>
<evidence type="ECO:0000256" key="6">
    <source>
        <dbReference type="ARBA" id="ARBA00022723"/>
    </source>
</evidence>
<dbReference type="CDD" id="cd06850">
    <property type="entry name" value="biotinyl_domain"/>
    <property type="match status" value="1"/>
</dbReference>
<gene>
    <name evidence="17" type="ORF">GH714_012597</name>
</gene>
<dbReference type="GO" id="GO:0008237">
    <property type="term" value="F:metallopeptidase activity"/>
    <property type="evidence" value="ECO:0007669"/>
    <property type="project" value="UniProtKB-KW"/>
</dbReference>
<dbReference type="InterPro" id="IPR007863">
    <property type="entry name" value="Peptidase_M16_C"/>
</dbReference>
<proteinExistence type="predicted"/>
<dbReference type="PRINTS" id="PR01071">
    <property type="entry name" value="ACOABIOTINCC"/>
</dbReference>
<evidence type="ECO:0000256" key="14">
    <source>
        <dbReference type="ARBA" id="ARBA00023267"/>
    </source>
</evidence>
<keyword evidence="8" id="KW-0276">Fatty acid metabolism</keyword>
<evidence type="ECO:0000256" key="12">
    <source>
        <dbReference type="ARBA" id="ARBA00023128"/>
    </source>
</evidence>
<dbReference type="SUPFAM" id="SSF51230">
    <property type="entry name" value="Single hybrid motif"/>
    <property type="match status" value="1"/>
</dbReference>
<keyword evidence="11" id="KW-0443">Lipid metabolism</keyword>
<dbReference type="InterPro" id="IPR050361">
    <property type="entry name" value="MPP/UQCRC_Complex"/>
</dbReference>
<dbReference type="EMBL" id="JAAGAX010000005">
    <property type="protein sequence ID" value="KAF2313652.1"/>
    <property type="molecule type" value="Genomic_DNA"/>
</dbReference>
<dbReference type="FunFam" id="2.40.50.100:FF:000003">
    <property type="entry name" value="Acetyl-CoA carboxylase biotin carboxyl carrier protein"/>
    <property type="match status" value="1"/>
</dbReference>
<keyword evidence="4" id="KW-0444">Lipid biosynthesis</keyword>
<comment type="caution">
    <text evidence="17">The sequence shown here is derived from an EMBL/GenBank/DDBJ whole genome shotgun (WGS) entry which is preliminary data.</text>
</comment>
<evidence type="ECO:0000256" key="4">
    <source>
        <dbReference type="ARBA" id="ARBA00022516"/>
    </source>
</evidence>
<evidence type="ECO:0000256" key="13">
    <source>
        <dbReference type="ARBA" id="ARBA00023160"/>
    </source>
</evidence>
<evidence type="ECO:0000313" key="18">
    <source>
        <dbReference type="Proteomes" id="UP000467840"/>
    </source>
</evidence>
<feature type="compositionally biased region" description="Polar residues" evidence="15">
    <location>
        <begin position="453"/>
        <end position="467"/>
    </location>
</feature>
<accession>A0A6A6MIU8</accession>
<evidence type="ECO:0000256" key="3">
    <source>
        <dbReference type="ARBA" id="ARBA00005194"/>
    </source>
</evidence>
<keyword evidence="13" id="KW-0275">Fatty acid biosynthesis</keyword>
<dbReference type="Pfam" id="PF05193">
    <property type="entry name" value="Peptidase_M16_C"/>
    <property type="match status" value="1"/>
</dbReference>